<dbReference type="CDD" id="cd06225">
    <property type="entry name" value="HAMP"/>
    <property type="match status" value="1"/>
</dbReference>
<dbReference type="PRINTS" id="PR00344">
    <property type="entry name" value="BCTRLSENSOR"/>
</dbReference>
<dbReference type="Gene3D" id="6.10.340.10">
    <property type="match status" value="1"/>
</dbReference>
<keyword evidence="6 11" id="KW-0812">Transmembrane</keyword>
<dbReference type="InterPro" id="IPR003594">
    <property type="entry name" value="HATPase_dom"/>
</dbReference>
<feature type="domain" description="HAMP" evidence="13">
    <location>
        <begin position="161"/>
        <end position="213"/>
    </location>
</feature>
<evidence type="ECO:0000259" key="13">
    <source>
        <dbReference type="PROSITE" id="PS50885"/>
    </source>
</evidence>
<comment type="subcellular location">
    <subcellularLocation>
        <location evidence="2">Membrane</location>
        <topology evidence="2">Multi-pass membrane protein</topology>
    </subcellularLocation>
</comment>
<keyword evidence="5" id="KW-0808">Transferase</keyword>
<keyword evidence="15" id="KW-1185">Reference proteome</keyword>
<evidence type="ECO:0000256" key="11">
    <source>
        <dbReference type="SAM" id="Phobius"/>
    </source>
</evidence>
<dbReference type="CDD" id="cd00082">
    <property type="entry name" value="HisKA"/>
    <property type="match status" value="1"/>
</dbReference>
<dbReference type="SMART" id="SM00388">
    <property type="entry name" value="HisKA"/>
    <property type="match status" value="1"/>
</dbReference>
<evidence type="ECO:0000256" key="6">
    <source>
        <dbReference type="ARBA" id="ARBA00022692"/>
    </source>
</evidence>
<dbReference type="PANTHER" id="PTHR45528:SF8">
    <property type="entry name" value="HISTIDINE KINASE"/>
    <property type="match status" value="1"/>
</dbReference>
<evidence type="ECO:0000313" key="15">
    <source>
        <dbReference type="Proteomes" id="UP001524473"/>
    </source>
</evidence>
<keyword evidence="10 11" id="KW-0472">Membrane</keyword>
<sequence>MEKVEKGKKTKRTRDRKKNTPWYRRISIKGALVCTTLCSIVLGFFTCMAEVYTLSTVHNDIYETYVQPYLPEEYADGYYSIKIESISPDGTTRNMVQRSPNAYVDPETGELYPMEQTPSYTFIPAGFFRFLYQSSDLVAIILCFLTAILFFVLDAAWFYRWKIRKPLGVLNLASQKISENDLDFTIPQPSTDELGKLCGSFEKMRLSLEENNKAMWNAMEERRRLNAAFAHDLRTPLTVLQGYSDYLLDGLPSGDITAEKAEETVETMKRSLIRLQRYVEGMNSLQKMEDVAPIRKKTDFGSLASQLRETASILCGPDKLVFSADGKGSLQLDTELIFQVFENLMSNACRYAQKRIQVCVGQREGFFQLSVTDDGPGFPQEALKRAVEPYYRADKKLDGTPQGSQHFGLGLYICRILCEKHGGWLSVKNGKRTERV</sequence>
<evidence type="ECO:0000256" key="7">
    <source>
        <dbReference type="ARBA" id="ARBA00022777"/>
    </source>
</evidence>
<keyword evidence="8 11" id="KW-1133">Transmembrane helix</keyword>
<dbReference type="CDD" id="cd00075">
    <property type="entry name" value="HATPase"/>
    <property type="match status" value="1"/>
</dbReference>
<dbReference type="InterPro" id="IPR050398">
    <property type="entry name" value="HssS/ArlS-like"/>
</dbReference>
<evidence type="ECO:0000256" key="2">
    <source>
        <dbReference type="ARBA" id="ARBA00004141"/>
    </source>
</evidence>
<dbReference type="InterPro" id="IPR003660">
    <property type="entry name" value="HAMP_dom"/>
</dbReference>
<dbReference type="InterPro" id="IPR036097">
    <property type="entry name" value="HisK_dim/P_sf"/>
</dbReference>
<evidence type="ECO:0000259" key="12">
    <source>
        <dbReference type="PROSITE" id="PS50109"/>
    </source>
</evidence>
<dbReference type="Gene3D" id="3.30.565.10">
    <property type="entry name" value="Histidine kinase-like ATPase, C-terminal domain"/>
    <property type="match status" value="1"/>
</dbReference>
<dbReference type="SUPFAM" id="SSF47384">
    <property type="entry name" value="Homodimeric domain of signal transducing histidine kinase"/>
    <property type="match status" value="1"/>
</dbReference>
<reference evidence="14 15" key="1">
    <citation type="submission" date="2022-06" db="EMBL/GenBank/DDBJ databases">
        <title>Isolation of gut microbiota from human fecal samples.</title>
        <authorList>
            <person name="Pamer E.G."/>
            <person name="Barat B."/>
            <person name="Waligurski E."/>
            <person name="Medina S."/>
            <person name="Paddock L."/>
            <person name="Mostad J."/>
        </authorList>
    </citation>
    <scope>NUCLEOTIDE SEQUENCE [LARGE SCALE GENOMIC DNA]</scope>
    <source>
        <strain evidence="14 15">DFI.9.73</strain>
    </source>
</reference>
<evidence type="ECO:0000256" key="8">
    <source>
        <dbReference type="ARBA" id="ARBA00022989"/>
    </source>
</evidence>
<dbReference type="SMART" id="SM00304">
    <property type="entry name" value="HAMP"/>
    <property type="match status" value="1"/>
</dbReference>
<evidence type="ECO:0000256" key="5">
    <source>
        <dbReference type="ARBA" id="ARBA00022679"/>
    </source>
</evidence>
<dbReference type="SUPFAM" id="SSF158472">
    <property type="entry name" value="HAMP domain-like"/>
    <property type="match status" value="1"/>
</dbReference>
<evidence type="ECO:0000256" key="10">
    <source>
        <dbReference type="ARBA" id="ARBA00023136"/>
    </source>
</evidence>
<evidence type="ECO:0000256" key="4">
    <source>
        <dbReference type="ARBA" id="ARBA00022553"/>
    </source>
</evidence>
<keyword evidence="7 14" id="KW-0418">Kinase</keyword>
<dbReference type="PANTHER" id="PTHR45528">
    <property type="entry name" value="SENSOR HISTIDINE KINASE CPXA"/>
    <property type="match status" value="1"/>
</dbReference>
<keyword evidence="4" id="KW-0597">Phosphoprotein</keyword>
<dbReference type="Pfam" id="PF02518">
    <property type="entry name" value="HATPase_c"/>
    <property type="match status" value="1"/>
</dbReference>
<dbReference type="InterPro" id="IPR004358">
    <property type="entry name" value="Sig_transdc_His_kin-like_C"/>
</dbReference>
<dbReference type="Gene3D" id="1.10.287.130">
    <property type="match status" value="1"/>
</dbReference>
<evidence type="ECO:0000256" key="3">
    <source>
        <dbReference type="ARBA" id="ARBA00012438"/>
    </source>
</evidence>
<evidence type="ECO:0000313" key="14">
    <source>
        <dbReference type="EMBL" id="MCQ4840830.1"/>
    </source>
</evidence>
<feature type="transmembrane region" description="Helical" evidence="11">
    <location>
        <begin position="137"/>
        <end position="159"/>
    </location>
</feature>
<accession>A0ABT1S1Z9</accession>
<keyword evidence="9" id="KW-0902">Two-component regulatory system</keyword>
<proteinExistence type="predicted"/>
<dbReference type="InterPro" id="IPR003661">
    <property type="entry name" value="HisK_dim/P_dom"/>
</dbReference>
<dbReference type="PROSITE" id="PS50885">
    <property type="entry name" value="HAMP"/>
    <property type="match status" value="1"/>
</dbReference>
<comment type="catalytic activity">
    <reaction evidence="1">
        <text>ATP + protein L-histidine = ADP + protein N-phospho-L-histidine.</text>
        <dbReference type="EC" id="2.7.13.3"/>
    </reaction>
</comment>
<dbReference type="GO" id="GO:0016301">
    <property type="term" value="F:kinase activity"/>
    <property type="evidence" value="ECO:0007669"/>
    <property type="project" value="UniProtKB-KW"/>
</dbReference>
<dbReference type="RefSeq" id="WP_256192070.1">
    <property type="nucleotide sequence ID" value="NZ_JANFZG010000029.1"/>
</dbReference>
<dbReference type="PROSITE" id="PS50109">
    <property type="entry name" value="HIS_KIN"/>
    <property type="match status" value="1"/>
</dbReference>
<dbReference type="InterPro" id="IPR005467">
    <property type="entry name" value="His_kinase_dom"/>
</dbReference>
<dbReference type="SMART" id="SM00387">
    <property type="entry name" value="HATPase_c"/>
    <property type="match status" value="1"/>
</dbReference>
<protein>
    <recommendedName>
        <fullName evidence="3">histidine kinase</fullName>
        <ecNumber evidence="3">2.7.13.3</ecNumber>
    </recommendedName>
</protein>
<gene>
    <name evidence="14" type="ORF">NE695_13025</name>
</gene>
<evidence type="ECO:0000256" key="9">
    <source>
        <dbReference type="ARBA" id="ARBA00023012"/>
    </source>
</evidence>
<name>A0ABT1S1Z9_9FIRM</name>
<feature type="domain" description="Histidine kinase" evidence="12">
    <location>
        <begin position="228"/>
        <end position="429"/>
    </location>
</feature>
<dbReference type="EC" id="2.7.13.3" evidence="3"/>
<organism evidence="14 15">
    <name type="scientific">Neglectibacter timonensis</name>
    <dbReference type="NCBI Taxonomy" id="1776382"/>
    <lineage>
        <taxon>Bacteria</taxon>
        <taxon>Bacillati</taxon>
        <taxon>Bacillota</taxon>
        <taxon>Clostridia</taxon>
        <taxon>Eubacteriales</taxon>
        <taxon>Oscillospiraceae</taxon>
        <taxon>Neglectibacter</taxon>
    </lineage>
</organism>
<dbReference type="EMBL" id="JANFZH010000031">
    <property type="protein sequence ID" value="MCQ4840830.1"/>
    <property type="molecule type" value="Genomic_DNA"/>
</dbReference>
<dbReference type="SUPFAM" id="SSF55874">
    <property type="entry name" value="ATPase domain of HSP90 chaperone/DNA topoisomerase II/histidine kinase"/>
    <property type="match status" value="1"/>
</dbReference>
<dbReference type="InterPro" id="IPR036890">
    <property type="entry name" value="HATPase_C_sf"/>
</dbReference>
<dbReference type="Proteomes" id="UP001524473">
    <property type="component" value="Unassembled WGS sequence"/>
</dbReference>
<comment type="caution">
    <text evidence="14">The sequence shown here is derived from an EMBL/GenBank/DDBJ whole genome shotgun (WGS) entry which is preliminary data.</text>
</comment>
<dbReference type="Pfam" id="PF00672">
    <property type="entry name" value="HAMP"/>
    <property type="match status" value="1"/>
</dbReference>
<evidence type="ECO:0000256" key="1">
    <source>
        <dbReference type="ARBA" id="ARBA00000085"/>
    </source>
</evidence>
<dbReference type="Pfam" id="PF00512">
    <property type="entry name" value="HisKA"/>
    <property type="match status" value="1"/>
</dbReference>